<feature type="compositionally biased region" description="Basic and acidic residues" evidence="1">
    <location>
        <begin position="352"/>
        <end position="362"/>
    </location>
</feature>
<keyword evidence="2" id="KW-1185">Reference proteome</keyword>
<dbReference type="Proteomes" id="UP000515125">
    <property type="component" value="Unplaced"/>
</dbReference>
<organism evidence="2 3">
    <name type="scientific">Cyclospora cayetanensis</name>
    <dbReference type="NCBI Taxonomy" id="88456"/>
    <lineage>
        <taxon>Eukaryota</taxon>
        <taxon>Sar</taxon>
        <taxon>Alveolata</taxon>
        <taxon>Apicomplexa</taxon>
        <taxon>Conoidasida</taxon>
        <taxon>Coccidia</taxon>
        <taxon>Eucoccidiorida</taxon>
        <taxon>Eimeriorina</taxon>
        <taxon>Eimeriidae</taxon>
        <taxon>Cyclospora</taxon>
    </lineage>
</organism>
<feature type="region of interest" description="Disordered" evidence="1">
    <location>
        <begin position="254"/>
        <end position="387"/>
    </location>
</feature>
<accession>A0A6P6S213</accession>
<protein>
    <submittedName>
        <fullName evidence="3">Homeotic protein female sterile-like</fullName>
    </submittedName>
</protein>
<dbReference type="GeneID" id="113147329"/>
<evidence type="ECO:0000256" key="1">
    <source>
        <dbReference type="SAM" id="MobiDB-lite"/>
    </source>
</evidence>
<reference evidence="3" key="1">
    <citation type="submission" date="2025-08" db="UniProtKB">
        <authorList>
            <consortium name="RefSeq"/>
        </authorList>
    </citation>
    <scope>IDENTIFICATION</scope>
</reference>
<proteinExistence type="predicted"/>
<feature type="compositionally biased region" description="Polar residues" evidence="1">
    <location>
        <begin position="339"/>
        <end position="351"/>
    </location>
</feature>
<feature type="compositionally biased region" description="Basic and acidic residues" evidence="1">
    <location>
        <begin position="265"/>
        <end position="275"/>
    </location>
</feature>
<name>A0A6P6S213_9EIME</name>
<feature type="compositionally biased region" description="Low complexity" evidence="1">
    <location>
        <begin position="276"/>
        <end position="303"/>
    </location>
</feature>
<gene>
    <name evidence="3" type="primary">LOC113147329</name>
</gene>
<feature type="compositionally biased region" description="Low complexity" evidence="1">
    <location>
        <begin position="311"/>
        <end position="331"/>
    </location>
</feature>
<evidence type="ECO:0000313" key="3">
    <source>
        <dbReference type="RefSeq" id="XP_026193325.1"/>
    </source>
</evidence>
<sequence>MTETELHEINSLVTAARKMDVASILLHANAIMLQQQQELQQPFFVPTRTGEDKLQVQLIQCREALIQLQHKSSAAAAAAVAVAAAIPGRSLQSRDRRPLLYTEATSEAWTDLLQSIRSICSLHNAMMQLQEPPMSTCAAAAVRELLQDIDTVCRYSRNSKKKKQEYQYEWEQCHHKWSLQEQSHWWQQYQHVQQQEQHQKHHLDLVQKEVKTLHHQLNKWLQHHDTDGEKNTPVAQSAEGVAAAGAAATAKAVTRVLTRQKQPWKRSDSLNDSKESSSINASQVSSDESRSSSGRSFSGSSEKSSSDSKQSRTSRSNSSDTSSSSGVSNDSDTAAHTVCQKSLSNAISASETNKRILTEKAQEAATETAPKMQQHGRKRNGDEGKTG</sequence>
<dbReference type="OrthoDB" id="348561at2759"/>
<evidence type="ECO:0000313" key="2">
    <source>
        <dbReference type="Proteomes" id="UP000515125"/>
    </source>
</evidence>
<dbReference type="AlphaFoldDB" id="A0A6P6S213"/>
<dbReference type="RefSeq" id="XP_026193325.1">
    <property type="nucleotide sequence ID" value="XM_026337540.1"/>
</dbReference>